<dbReference type="KEGG" id="tes:BW730_12580"/>
<dbReference type="Proteomes" id="UP000188145">
    <property type="component" value="Chromosome"/>
</dbReference>
<dbReference type="PANTHER" id="PTHR47561">
    <property type="entry name" value="POLYSACCHARIDE DEACETYLASE FAMILY PROTEIN (AFU_ORTHOLOGUE AFUA_6G05030)"/>
    <property type="match status" value="1"/>
</dbReference>
<proteinExistence type="predicted"/>
<dbReference type="Gene3D" id="3.20.20.370">
    <property type="entry name" value="Glycoside hydrolase/deacetylase"/>
    <property type="match status" value="1"/>
</dbReference>
<name>A0A1Q2CQ40_9ACTN</name>
<dbReference type="PANTHER" id="PTHR47561:SF1">
    <property type="entry name" value="POLYSACCHARIDE DEACETYLASE FAMILY PROTEIN (AFU_ORTHOLOGUE AFUA_6G05030)"/>
    <property type="match status" value="1"/>
</dbReference>
<dbReference type="InterPro" id="IPR002509">
    <property type="entry name" value="NODB_dom"/>
</dbReference>
<dbReference type="STRING" id="1332264.BW730_12580"/>
<evidence type="ECO:0000313" key="2">
    <source>
        <dbReference type="EMBL" id="AQP48214.1"/>
    </source>
</evidence>
<reference evidence="3" key="1">
    <citation type="submission" date="2017-02" db="EMBL/GenBank/DDBJ databases">
        <title>Tessaracoccus aquaemaris sp. nov., isolated from the intestine of a Korean rockfish, Sebastes schlegelii, in a marine aquaculture pond.</title>
        <authorList>
            <person name="Tak E.J."/>
            <person name="Bae J.-W."/>
        </authorList>
    </citation>
    <scope>NUCLEOTIDE SEQUENCE [LARGE SCALE GENOMIC DNA]</scope>
    <source>
        <strain evidence="3">NSG39</strain>
    </source>
</reference>
<gene>
    <name evidence="2" type="ORF">BW730_12580</name>
</gene>
<evidence type="ECO:0000259" key="1">
    <source>
        <dbReference type="PROSITE" id="PS51677"/>
    </source>
</evidence>
<dbReference type="GO" id="GO:0016810">
    <property type="term" value="F:hydrolase activity, acting on carbon-nitrogen (but not peptide) bonds"/>
    <property type="evidence" value="ECO:0007669"/>
    <property type="project" value="InterPro"/>
</dbReference>
<keyword evidence="3" id="KW-1185">Reference proteome</keyword>
<dbReference type="PROSITE" id="PS51677">
    <property type="entry name" value="NODB"/>
    <property type="match status" value="1"/>
</dbReference>
<dbReference type="SUPFAM" id="SSF88713">
    <property type="entry name" value="Glycoside hydrolase/deacetylase"/>
    <property type="match status" value="1"/>
</dbReference>
<dbReference type="AlphaFoldDB" id="A0A1Q2CQ40"/>
<accession>A0A1Q2CQ40</accession>
<dbReference type="EMBL" id="CP019606">
    <property type="protein sequence ID" value="AQP48214.1"/>
    <property type="molecule type" value="Genomic_DNA"/>
</dbReference>
<feature type="domain" description="NodB homology" evidence="1">
    <location>
        <begin position="16"/>
        <end position="219"/>
    </location>
</feature>
<protein>
    <recommendedName>
        <fullName evidence="1">NodB homology domain-containing protein</fullName>
    </recommendedName>
</protein>
<dbReference type="OrthoDB" id="9784220at2"/>
<organism evidence="2 3">
    <name type="scientific">Tessaracoccus aquimaris</name>
    <dbReference type="NCBI Taxonomy" id="1332264"/>
    <lineage>
        <taxon>Bacteria</taxon>
        <taxon>Bacillati</taxon>
        <taxon>Actinomycetota</taxon>
        <taxon>Actinomycetes</taxon>
        <taxon>Propionibacteriales</taxon>
        <taxon>Propionibacteriaceae</taxon>
        <taxon>Tessaracoccus</taxon>
    </lineage>
</organism>
<dbReference type="RefSeq" id="WP_077686540.1">
    <property type="nucleotide sequence ID" value="NZ_CP019606.1"/>
</dbReference>
<dbReference type="Pfam" id="PF01522">
    <property type="entry name" value="Polysacc_deac_1"/>
    <property type="match status" value="1"/>
</dbReference>
<dbReference type="GO" id="GO:0005975">
    <property type="term" value="P:carbohydrate metabolic process"/>
    <property type="evidence" value="ECO:0007669"/>
    <property type="project" value="InterPro"/>
</dbReference>
<dbReference type="InterPro" id="IPR011330">
    <property type="entry name" value="Glyco_hydro/deAcase_b/a-brl"/>
</dbReference>
<evidence type="ECO:0000313" key="3">
    <source>
        <dbReference type="Proteomes" id="UP000188145"/>
    </source>
</evidence>
<sequence>MTRNPITVVIGIDMETDVGSFTPYYEGLVNGTPRLLDLFDELGIETTFLFTGEAAAAHPEVAKECLTRGHEVGCHSYQHETVGDPLFDLPGTKPILPHEVFPRIELNTELVEKATGVRPVSFRCPRLWGSTAVVQSLAKLGYTADLTYPMYFYREQFEPYFVDLNDWTKPGDSTLLQIPNFADMTMESNDPGLERDRDQWPLFRTIGGQYMLERSLAFDEFCRDKGIDTFLCYYIHPWEFWPVEESYNFGEATVIPDEFITKNCGDVALDEFRVLLRGLLDAGAEFKMSKDLPELVRERQAVRA</sequence>